<dbReference type="Proteomes" id="UP000176244">
    <property type="component" value="Unassembled WGS sequence"/>
</dbReference>
<gene>
    <name evidence="5" type="primary">acoA_4</name>
    <name evidence="5" type="ORF">ACWI_15130</name>
</gene>
<dbReference type="InterPro" id="IPR050642">
    <property type="entry name" value="PDH_E1_Alpha_Subunit"/>
</dbReference>
<evidence type="ECO:0000256" key="2">
    <source>
        <dbReference type="ARBA" id="ARBA00023002"/>
    </source>
</evidence>
<dbReference type="Pfam" id="PF00676">
    <property type="entry name" value="E1_dh"/>
    <property type="match status" value="1"/>
</dbReference>
<organism evidence="5 6">
    <name type="scientific">Acetobacterium wieringae</name>
    <dbReference type="NCBI Taxonomy" id="52694"/>
    <lineage>
        <taxon>Bacteria</taxon>
        <taxon>Bacillati</taxon>
        <taxon>Bacillota</taxon>
        <taxon>Clostridia</taxon>
        <taxon>Eubacteriales</taxon>
        <taxon>Eubacteriaceae</taxon>
        <taxon>Acetobacterium</taxon>
    </lineage>
</organism>
<sequence length="321" mass="34697">MISKEQKLWIYEIMNKIRYFELKALRLFEENKLRGSVHLYAGEEAVAAAVCAQLTDDDYITSTHRGHGHCIAKGAQLDKAMAELMGKETGYCKGRSGSMHIADFTKGNLGANAIVGGGIPIATGAALAAKLQKNDKVAVSFFGDGASNEGTFHESLNLAAVWKLPIIFICENNGFGISVPVAQSTSVENISDRAVGYGIPGVTVDGNDVFAVYEAFETAVKRAKAGDGPTLIECKTYRTLGHWTGDPQTYRDKKDVEMWRDTKDPIQLFKKVLVDAGDFTAAELDAIEEAAKVEADAAAEFAINSPNPDPADVMDDVFYDA</sequence>
<evidence type="ECO:0000313" key="6">
    <source>
        <dbReference type="Proteomes" id="UP000176244"/>
    </source>
</evidence>
<dbReference type="GO" id="GO:0004739">
    <property type="term" value="F:pyruvate dehydrogenase (acetyl-transferring) activity"/>
    <property type="evidence" value="ECO:0007669"/>
    <property type="project" value="TreeGrafter"/>
</dbReference>
<dbReference type="CDD" id="cd02000">
    <property type="entry name" value="TPP_E1_PDC_ADC_BCADC"/>
    <property type="match status" value="1"/>
</dbReference>
<evidence type="ECO:0000313" key="5">
    <source>
        <dbReference type="EMBL" id="OFV70927.1"/>
    </source>
</evidence>
<evidence type="ECO:0000256" key="3">
    <source>
        <dbReference type="ARBA" id="ARBA00023052"/>
    </source>
</evidence>
<dbReference type="InterPro" id="IPR001017">
    <property type="entry name" value="DH_E1"/>
</dbReference>
<dbReference type="InterPro" id="IPR029061">
    <property type="entry name" value="THDP-binding"/>
</dbReference>
<comment type="cofactor">
    <cofactor evidence="1">
        <name>thiamine diphosphate</name>
        <dbReference type="ChEBI" id="CHEBI:58937"/>
    </cofactor>
</comment>
<keyword evidence="3" id="KW-0786">Thiamine pyrophosphate</keyword>
<evidence type="ECO:0000259" key="4">
    <source>
        <dbReference type="Pfam" id="PF00676"/>
    </source>
</evidence>
<dbReference type="PANTHER" id="PTHR11516">
    <property type="entry name" value="PYRUVATE DEHYDROGENASE E1 COMPONENT, ALPHA SUBUNIT BACTERIAL AND ORGANELLAR"/>
    <property type="match status" value="1"/>
</dbReference>
<dbReference type="PANTHER" id="PTHR11516:SF60">
    <property type="entry name" value="PYRUVATE DEHYDROGENASE E1 COMPONENT SUBUNIT ALPHA"/>
    <property type="match status" value="1"/>
</dbReference>
<name>A0A1F2PHX1_9FIRM</name>
<proteinExistence type="predicted"/>
<dbReference type="STRING" id="52694.ACWI_15130"/>
<dbReference type="GO" id="GO:0006086">
    <property type="term" value="P:pyruvate decarboxylation to acetyl-CoA"/>
    <property type="evidence" value="ECO:0007669"/>
    <property type="project" value="TreeGrafter"/>
</dbReference>
<comment type="caution">
    <text evidence="5">The sequence shown here is derived from an EMBL/GenBank/DDBJ whole genome shotgun (WGS) entry which is preliminary data.</text>
</comment>
<protein>
    <submittedName>
        <fullName evidence="5">Acetoin:2,6-dichlorophenolindophenol oxidoreductase subunit alpha</fullName>
        <ecNumber evidence="5">1.1.1.-</ecNumber>
    </submittedName>
</protein>
<accession>A0A1F2PHX1</accession>
<feature type="domain" description="Dehydrogenase E1 component" evidence="4">
    <location>
        <begin position="14"/>
        <end position="310"/>
    </location>
</feature>
<keyword evidence="2 5" id="KW-0560">Oxidoreductase</keyword>
<dbReference type="EC" id="1.1.1.-" evidence="5"/>
<dbReference type="Gene3D" id="3.40.50.970">
    <property type="match status" value="1"/>
</dbReference>
<dbReference type="SUPFAM" id="SSF52518">
    <property type="entry name" value="Thiamin diphosphate-binding fold (THDP-binding)"/>
    <property type="match status" value="1"/>
</dbReference>
<reference evidence="5 6" key="1">
    <citation type="submission" date="2015-09" db="EMBL/GenBank/DDBJ databases">
        <title>Genome sequence of Acetobacterium wieringae DSM 1911.</title>
        <authorList>
            <person name="Poehlein A."/>
            <person name="Bengelsdorf F.R."/>
            <person name="Schiel-Bengelsdorf B."/>
            <person name="Duerre P."/>
            <person name="Daniel R."/>
        </authorList>
    </citation>
    <scope>NUCLEOTIDE SEQUENCE [LARGE SCALE GENOMIC DNA]</scope>
    <source>
        <strain evidence="5 6">DSM 1911</strain>
    </source>
</reference>
<dbReference type="AlphaFoldDB" id="A0A1F2PHX1"/>
<evidence type="ECO:0000256" key="1">
    <source>
        <dbReference type="ARBA" id="ARBA00001964"/>
    </source>
</evidence>
<dbReference type="EMBL" id="LKEU01000027">
    <property type="protein sequence ID" value="OFV70927.1"/>
    <property type="molecule type" value="Genomic_DNA"/>
</dbReference>